<dbReference type="InterPro" id="IPR043128">
    <property type="entry name" value="Rev_trsase/Diguanyl_cyclase"/>
</dbReference>
<proteinExistence type="predicted"/>
<evidence type="ECO:0000313" key="1">
    <source>
        <dbReference type="EMBL" id="RDX93873.1"/>
    </source>
</evidence>
<dbReference type="PANTHER" id="PTHR35046">
    <property type="entry name" value="ZINC KNUCKLE (CCHC-TYPE) FAMILY PROTEIN"/>
    <property type="match status" value="1"/>
</dbReference>
<dbReference type="AlphaFoldDB" id="A0A371GTU7"/>
<dbReference type="SUPFAM" id="SSF56672">
    <property type="entry name" value="DNA/RNA polymerases"/>
    <property type="match status" value="1"/>
</dbReference>
<organism evidence="1 2">
    <name type="scientific">Mucuna pruriens</name>
    <name type="common">Velvet bean</name>
    <name type="synonym">Dolichos pruriens</name>
    <dbReference type="NCBI Taxonomy" id="157652"/>
    <lineage>
        <taxon>Eukaryota</taxon>
        <taxon>Viridiplantae</taxon>
        <taxon>Streptophyta</taxon>
        <taxon>Embryophyta</taxon>
        <taxon>Tracheophyta</taxon>
        <taxon>Spermatophyta</taxon>
        <taxon>Magnoliopsida</taxon>
        <taxon>eudicotyledons</taxon>
        <taxon>Gunneridae</taxon>
        <taxon>Pentapetalae</taxon>
        <taxon>rosids</taxon>
        <taxon>fabids</taxon>
        <taxon>Fabales</taxon>
        <taxon>Fabaceae</taxon>
        <taxon>Papilionoideae</taxon>
        <taxon>50 kb inversion clade</taxon>
        <taxon>NPAAA clade</taxon>
        <taxon>indigoferoid/millettioid clade</taxon>
        <taxon>Phaseoleae</taxon>
        <taxon>Mucuna</taxon>
    </lineage>
</organism>
<dbReference type="CDD" id="cd01647">
    <property type="entry name" value="RT_LTR"/>
    <property type="match status" value="1"/>
</dbReference>
<keyword evidence="2" id="KW-1185">Reference proteome</keyword>
<dbReference type="InterPro" id="IPR043502">
    <property type="entry name" value="DNA/RNA_pol_sf"/>
</dbReference>
<dbReference type="EMBL" id="QJKJ01004508">
    <property type="protein sequence ID" value="RDX93873.1"/>
    <property type="molecule type" value="Genomic_DNA"/>
</dbReference>
<sequence length="192" mass="22113">MSENKQKKEKHEIECSEEKSKKMSAFAKKKKVESVLLAKEKLLVLLYKDLILCLQEFTNVFPGKVPHGLPPLRGTEHQLDLVPGFPIPNRPAYRTNPKETKEIQKQVNELLQKGFVRESLSPCSVPVILVPKKDGTWCMCVDSQAINKITVKYRYPIPRLDDMLDELFGSCVFTKIDLKSEYNQFRMKEGDE</sequence>
<name>A0A371GTU7_MUCPR</name>
<reference evidence="1" key="1">
    <citation type="submission" date="2018-05" db="EMBL/GenBank/DDBJ databases">
        <title>Draft genome of Mucuna pruriens seed.</title>
        <authorList>
            <person name="Nnadi N.E."/>
            <person name="Vos R."/>
            <person name="Hasami M.H."/>
            <person name="Devisetty U.K."/>
            <person name="Aguiy J.C."/>
        </authorList>
    </citation>
    <scope>NUCLEOTIDE SEQUENCE [LARGE SCALE GENOMIC DNA]</scope>
    <source>
        <strain evidence="1">JCA_2017</strain>
    </source>
</reference>
<dbReference type="OrthoDB" id="1702664at2759"/>
<protein>
    <recommendedName>
        <fullName evidence="3">Reverse transcriptase domain-containing protein</fullName>
    </recommendedName>
</protein>
<dbReference type="STRING" id="157652.A0A371GTU7"/>
<comment type="caution">
    <text evidence="1">The sequence shown here is derived from an EMBL/GenBank/DDBJ whole genome shotgun (WGS) entry which is preliminary data.</text>
</comment>
<evidence type="ECO:0008006" key="3">
    <source>
        <dbReference type="Google" id="ProtNLM"/>
    </source>
</evidence>
<dbReference type="Proteomes" id="UP000257109">
    <property type="component" value="Unassembled WGS sequence"/>
</dbReference>
<dbReference type="Gene3D" id="3.30.70.270">
    <property type="match status" value="1"/>
</dbReference>
<dbReference type="PANTHER" id="PTHR35046:SF9">
    <property type="entry name" value="RNA-DIRECTED DNA POLYMERASE"/>
    <property type="match status" value="1"/>
</dbReference>
<gene>
    <name evidence="1" type="ORF">CR513_23809</name>
</gene>
<dbReference type="Gene3D" id="3.10.10.10">
    <property type="entry name" value="HIV Type 1 Reverse Transcriptase, subunit A, domain 1"/>
    <property type="match status" value="1"/>
</dbReference>
<accession>A0A371GTU7</accession>
<feature type="non-terminal residue" evidence="1">
    <location>
        <position position="1"/>
    </location>
</feature>
<evidence type="ECO:0000313" key="2">
    <source>
        <dbReference type="Proteomes" id="UP000257109"/>
    </source>
</evidence>